<dbReference type="Proteomes" id="UP000001646">
    <property type="component" value="Unplaced"/>
</dbReference>
<evidence type="ECO:0000256" key="1">
    <source>
        <dbReference type="SAM" id="MobiDB-lite"/>
    </source>
</evidence>
<dbReference type="GeneTree" id="ENSGT00940000153120"/>
<reference evidence="4" key="1">
    <citation type="submission" date="2009-12" db="EMBL/GenBank/DDBJ databases">
        <title>The Genome Sequence of Anolis carolinensis (Green Anole Lizard).</title>
        <authorList>
            <consortium name="The Genome Sequencing Platform"/>
            <person name="Di Palma F."/>
            <person name="Alfoldi J."/>
            <person name="Heiman D."/>
            <person name="Young S."/>
            <person name="Grabherr M."/>
            <person name="Johnson J."/>
            <person name="Lander E.S."/>
            <person name="Lindblad-Toh K."/>
        </authorList>
    </citation>
    <scope>NUCLEOTIDE SEQUENCE [LARGE SCALE GENOMIC DNA]</scope>
    <source>
        <strain evidence="4">JBL SC #1</strain>
    </source>
</reference>
<dbReference type="AlphaFoldDB" id="H9G6N0"/>
<dbReference type="InterPro" id="IPR013783">
    <property type="entry name" value="Ig-like_fold"/>
</dbReference>
<dbReference type="SMART" id="SM00406">
    <property type="entry name" value="IGv"/>
    <property type="match status" value="1"/>
</dbReference>
<dbReference type="SMART" id="SM00409">
    <property type="entry name" value="IG"/>
    <property type="match status" value="1"/>
</dbReference>
<dbReference type="InterPro" id="IPR007110">
    <property type="entry name" value="Ig-like_dom"/>
</dbReference>
<sequence>MAWASLLLLLLTYCSDVASQPTLTQVPSQSVTLGDTVRLTTNLSSRHAHYVVSWYQQKEGQAPRLVLDTSNNRSSGIPDRFSGSKSGSERYLTITNVLAEDEATYYCAAGHSSDGNVM</sequence>
<dbReference type="STRING" id="28377.ENSACAP00000002686"/>
<dbReference type="InParanoid" id="H9G6N0"/>
<organism evidence="4 5">
    <name type="scientific">Anolis carolinensis</name>
    <name type="common">Green anole</name>
    <name type="synonym">American chameleon</name>
    <dbReference type="NCBI Taxonomy" id="28377"/>
    <lineage>
        <taxon>Eukaryota</taxon>
        <taxon>Metazoa</taxon>
        <taxon>Chordata</taxon>
        <taxon>Craniata</taxon>
        <taxon>Vertebrata</taxon>
        <taxon>Euteleostomi</taxon>
        <taxon>Lepidosauria</taxon>
        <taxon>Squamata</taxon>
        <taxon>Bifurcata</taxon>
        <taxon>Unidentata</taxon>
        <taxon>Episquamata</taxon>
        <taxon>Toxicofera</taxon>
        <taxon>Iguania</taxon>
        <taxon>Dactyloidae</taxon>
        <taxon>Anolis</taxon>
    </lineage>
</organism>
<dbReference type="Ensembl" id="ENSACAT00000002753.4">
    <property type="protein sequence ID" value="ENSACAP00000002686.3"/>
    <property type="gene ID" value="ENSACAG00000002798.4"/>
</dbReference>
<dbReference type="eggNOG" id="ENOG502S4P8">
    <property type="taxonomic scope" value="Eukaryota"/>
</dbReference>
<evidence type="ECO:0000259" key="3">
    <source>
        <dbReference type="PROSITE" id="PS50835"/>
    </source>
</evidence>
<evidence type="ECO:0000256" key="2">
    <source>
        <dbReference type="SAM" id="SignalP"/>
    </source>
</evidence>
<accession>H9G6N0</accession>
<reference evidence="4" key="3">
    <citation type="submission" date="2025-09" db="UniProtKB">
        <authorList>
            <consortium name="Ensembl"/>
        </authorList>
    </citation>
    <scope>IDENTIFICATION</scope>
</reference>
<dbReference type="SUPFAM" id="SSF48726">
    <property type="entry name" value="Immunoglobulin"/>
    <property type="match status" value="1"/>
</dbReference>
<evidence type="ECO:0000313" key="4">
    <source>
        <dbReference type="Ensembl" id="ENSACAP00000002686.3"/>
    </source>
</evidence>
<dbReference type="InterPro" id="IPR003599">
    <property type="entry name" value="Ig_sub"/>
</dbReference>
<dbReference type="InterPro" id="IPR036179">
    <property type="entry name" value="Ig-like_dom_sf"/>
</dbReference>
<proteinExistence type="predicted"/>
<keyword evidence="2" id="KW-0732">Signal</keyword>
<reference evidence="4" key="2">
    <citation type="submission" date="2025-08" db="UniProtKB">
        <authorList>
            <consortium name="Ensembl"/>
        </authorList>
    </citation>
    <scope>IDENTIFICATION</scope>
</reference>
<keyword evidence="5" id="KW-1185">Reference proteome</keyword>
<dbReference type="Gene3D" id="2.60.40.10">
    <property type="entry name" value="Immunoglobulins"/>
    <property type="match status" value="1"/>
</dbReference>
<dbReference type="HOGENOM" id="CLU_077975_4_0_1"/>
<dbReference type="Pfam" id="PF07686">
    <property type="entry name" value="V-set"/>
    <property type="match status" value="1"/>
</dbReference>
<dbReference type="GO" id="GO:0006955">
    <property type="term" value="P:immune response"/>
    <property type="evidence" value="ECO:0000318"/>
    <property type="project" value="GO_Central"/>
</dbReference>
<dbReference type="InterPro" id="IPR050150">
    <property type="entry name" value="IgV_Light_Chain"/>
</dbReference>
<dbReference type="PROSITE" id="PS50835">
    <property type="entry name" value="IG_LIKE"/>
    <property type="match status" value="1"/>
</dbReference>
<dbReference type="PANTHER" id="PTHR23267">
    <property type="entry name" value="IMMUNOGLOBULIN LIGHT CHAIN"/>
    <property type="match status" value="1"/>
</dbReference>
<dbReference type="Bgee" id="ENSACAG00000002798">
    <property type="expression patterns" value="Expressed in adrenal gland and 6 other cell types or tissues"/>
</dbReference>
<feature type="domain" description="Ig-like" evidence="3">
    <location>
        <begin position="21"/>
        <end position="118"/>
    </location>
</feature>
<feature type="signal peptide" evidence="2">
    <location>
        <begin position="1"/>
        <end position="19"/>
    </location>
</feature>
<feature type="chain" id="PRO_5032893774" description="Ig-like domain-containing protein" evidence="2">
    <location>
        <begin position="20"/>
        <end position="118"/>
    </location>
</feature>
<protein>
    <recommendedName>
        <fullName evidence="3">Ig-like domain-containing protein</fullName>
    </recommendedName>
</protein>
<feature type="region of interest" description="Disordered" evidence="1">
    <location>
        <begin position="66"/>
        <end position="87"/>
    </location>
</feature>
<name>H9G6N0_ANOCA</name>
<evidence type="ECO:0000313" key="5">
    <source>
        <dbReference type="Proteomes" id="UP000001646"/>
    </source>
</evidence>
<dbReference type="GO" id="GO:0019814">
    <property type="term" value="C:immunoglobulin complex"/>
    <property type="evidence" value="ECO:0000318"/>
    <property type="project" value="GO_Central"/>
</dbReference>
<dbReference type="InterPro" id="IPR013106">
    <property type="entry name" value="Ig_V-set"/>
</dbReference>